<evidence type="ECO:0000313" key="5">
    <source>
        <dbReference type="Proteomes" id="UP000235114"/>
    </source>
</evidence>
<protein>
    <submittedName>
        <fullName evidence="2">ABC transporter permease</fullName>
    </submittedName>
</protein>
<feature type="transmembrane region" description="Helical" evidence="1">
    <location>
        <begin position="57"/>
        <end position="81"/>
    </location>
</feature>
<name>A0A2N5GND0_9BACI</name>
<dbReference type="GO" id="GO:0016020">
    <property type="term" value="C:membrane"/>
    <property type="evidence" value="ECO:0007669"/>
    <property type="project" value="InterPro"/>
</dbReference>
<feature type="transmembrane region" description="Helical" evidence="1">
    <location>
        <begin position="21"/>
        <end position="45"/>
    </location>
</feature>
<evidence type="ECO:0000313" key="2">
    <source>
        <dbReference type="EMBL" id="PLR83756.1"/>
    </source>
</evidence>
<organism evidence="2 4">
    <name type="scientific">Bacillus canaveralius</name>
    <dbReference type="NCBI Taxonomy" id="1403243"/>
    <lineage>
        <taxon>Bacteria</taxon>
        <taxon>Bacillati</taxon>
        <taxon>Bacillota</taxon>
        <taxon>Bacilli</taxon>
        <taxon>Bacillales</taxon>
        <taxon>Bacillaceae</taxon>
        <taxon>Bacillus</taxon>
    </lineage>
</organism>
<reference evidence="2 4" key="1">
    <citation type="submission" date="2017-11" db="EMBL/GenBank/DDBJ databases">
        <title>Comparitive Functional Genomics of Dry Heat Resistant strains isolated from the Viking Spacecraft.</title>
        <authorList>
            <person name="Seuylemezian A."/>
            <person name="Cooper K."/>
            <person name="Vaishampayan P."/>
        </authorList>
    </citation>
    <scope>NUCLEOTIDE SEQUENCE [LARGE SCALE GENOMIC DNA]</scope>
    <source>
        <strain evidence="2 4">M4.6</strain>
    </source>
</reference>
<evidence type="ECO:0000256" key="1">
    <source>
        <dbReference type="SAM" id="Phobius"/>
    </source>
</evidence>
<feature type="transmembrane region" description="Helical" evidence="1">
    <location>
        <begin position="159"/>
        <end position="176"/>
    </location>
</feature>
<dbReference type="InterPro" id="IPR010288">
    <property type="entry name" value="EcsB_ABC"/>
</dbReference>
<comment type="caution">
    <text evidence="2">The sequence shown here is derived from an EMBL/GenBank/DDBJ whole genome shotgun (WGS) entry which is preliminary data.</text>
</comment>
<feature type="transmembrane region" description="Helical" evidence="1">
    <location>
        <begin position="348"/>
        <end position="370"/>
    </location>
</feature>
<dbReference type="AlphaFoldDB" id="A0A2N5GND0"/>
<gene>
    <name evidence="2" type="ORF">CU635_08420</name>
    <name evidence="3" type="ORF">CVD25_12000</name>
</gene>
<feature type="transmembrane region" description="Helical" evidence="1">
    <location>
        <begin position="102"/>
        <end position="121"/>
    </location>
</feature>
<dbReference type="OrthoDB" id="2447941at2"/>
<evidence type="ECO:0000313" key="4">
    <source>
        <dbReference type="Proteomes" id="UP000234951"/>
    </source>
</evidence>
<dbReference type="PIRSF" id="PIRSF037259">
    <property type="entry name" value="EcsB_ABC"/>
    <property type="match status" value="1"/>
</dbReference>
<reference evidence="3 5" key="2">
    <citation type="submission" date="2017-12" db="EMBL/GenBank/DDBJ databases">
        <title>Comparative Functional Genomics of Dry Heat Resistant strains isolated from the Viking Spacecraft.</title>
        <authorList>
            <person name="Seuylemezian A."/>
            <person name="Cooper K."/>
            <person name="Vaishampayan P."/>
        </authorList>
    </citation>
    <scope>NUCLEOTIDE SEQUENCE [LARGE SCALE GENOMIC DNA]</scope>
    <source>
        <strain evidence="3 5">ATCC 29669</strain>
    </source>
</reference>
<dbReference type="EMBL" id="PGVD01000032">
    <property type="protein sequence ID" value="PLR96442.1"/>
    <property type="molecule type" value="Genomic_DNA"/>
</dbReference>
<proteinExistence type="predicted"/>
<feature type="transmembrane region" description="Helical" evidence="1">
    <location>
        <begin position="284"/>
        <end position="303"/>
    </location>
</feature>
<sequence length="404" mass="47278">MFNGARLWKERFSRRSREMGRYLRYIFNGHLVIVMLFLLGTAAYYYQAWVKALPADYPVSIIIAVLLGLLLTYSPIYTFLFEADKIFLLPLETKLADYFKRSIMVSFALQTYLLILVLAAVMPVYVQVNEGEFSSYFAFLLILLVVKCLNLMARWKIQYYVEIAVHWTDSAIRYSLNTVFVYMLFSGAGLPFLIVIAGLMAVLYWYYRIQVVDKGLKWEYLIESEERRMTSFYRIANLFTDVPKLKDKVKRRKWLDWLLARLAFKQEQTYTHLYMRTFLRAGDYFGLFLRLLIIGAGVLYLISFGIGQVAVVLLFLYLTGFQLLPLWNHHQNKLWVQLYPVAEKYRSGSFKVLLSALLFAQNIAFCLVLLLKGDWLVGGLSFAAGIGFIYFFVFIYTKKRLEMI</sequence>
<accession>A0A2N5GND0</accession>
<dbReference type="Pfam" id="PF05975">
    <property type="entry name" value="EcsB"/>
    <property type="match status" value="1"/>
</dbReference>
<dbReference type="Proteomes" id="UP000235114">
    <property type="component" value="Unassembled WGS sequence"/>
</dbReference>
<keyword evidence="5" id="KW-1185">Reference proteome</keyword>
<dbReference type="Proteomes" id="UP000234951">
    <property type="component" value="Unassembled WGS sequence"/>
</dbReference>
<keyword evidence="1" id="KW-0472">Membrane</keyword>
<feature type="transmembrane region" description="Helical" evidence="1">
    <location>
        <begin position="376"/>
        <end position="396"/>
    </location>
</feature>
<dbReference type="RefSeq" id="WP_101576836.1">
    <property type="nucleotide sequence ID" value="NZ_PGVA01000016.1"/>
</dbReference>
<keyword evidence="1" id="KW-1133">Transmembrane helix</keyword>
<feature type="transmembrane region" description="Helical" evidence="1">
    <location>
        <begin position="182"/>
        <end position="207"/>
    </location>
</feature>
<feature type="transmembrane region" description="Helical" evidence="1">
    <location>
        <begin position="309"/>
        <end position="327"/>
    </location>
</feature>
<keyword evidence="1" id="KW-0812">Transmembrane</keyword>
<evidence type="ECO:0000313" key="3">
    <source>
        <dbReference type="EMBL" id="PLR96442.1"/>
    </source>
</evidence>
<feature type="transmembrane region" description="Helical" evidence="1">
    <location>
        <begin position="133"/>
        <end position="152"/>
    </location>
</feature>
<dbReference type="EMBL" id="PGVA01000016">
    <property type="protein sequence ID" value="PLR83756.1"/>
    <property type="molecule type" value="Genomic_DNA"/>
</dbReference>